<evidence type="ECO:0000256" key="8">
    <source>
        <dbReference type="SAM" id="Phobius"/>
    </source>
</evidence>
<dbReference type="InterPro" id="IPR011606">
    <property type="entry name" value="Brnchd-chn_aa_trnsp_permease"/>
</dbReference>
<accession>A0ABR6KW17</accession>
<keyword evidence="10" id="KW-1185">Reference proteome</keyword>
<gene>
    <name evidence="9" type="ORF">GGQ99_000438</name>
</gene>
<keyword evidence="6 8" id="KW-1133">Transmembrane helix</keyword>
<feature type="transmembrane region" description="Helical" evidence="8">
    <location>
        <begin position="12"/>
        <end position="34"/>
    </location>
</feature>
<dbReference type="EMBL" id="JACHOT010000001">
    <property type="protein sequence ID" value="MBB4648716.1"/>
    <property type="molecule type" value="Genomic_DNA"/>
</dbReference>
<keyword evidence="4" id="KW-1003">Cell membrane</keyword>
<name>A0ABR6KW17_9HYPH</name>
<dbReference type="RefSeq" id="WP_245439346.1">
    <property type="nucleotide sequence ID" value="NZ_BAAAVZ010000008.1"/>
</dbReference>
<dbReference type="Pfam" id="PF03591">
    <property type="entry name" value="AzlC"/>
    <property type="match status" value="1"/>
</dbReference>
<keyword evidence="5 8" id="KW-0812">Transmembrane</keyword>
<feature type="transmembrane region" description="Helical" evidence="8">
    <location>
        <begin position="160"/>
        <end position="179"/>
    </location>
</feature>
<organism evidence="9 10">
    <name type="scientific">Aminobacter niigataensis</name>
    <dbReference type="NCBI Taxonomy" id="83265"/>
    <lineage>
        <taxon>Bacteria</taxon>
        <taxon>Pseudomonadati</taxon>
        <taxon>Pseudomonadota</taxon>
        <taxon>Alphaproteobacteria</taxon>
        <taxon>Hyphomicrobiales</taxon>
        <taxon>Phyllobacteriaceae</taxon>
        <taxon>Aminobacter</taxon>
    </lineage>
</organism>
<evidence type="ECO:0000256" key="5">
    <source>
        <dbReference type="ARBA" id="ARBA00022692"/>
    </source>
</evidence>
<feature type="transmembrane region" description="Helical" evidence="8">
    <location>
        <begin position="129"/>
        <end position="154"/>
    </location>
</feature>
<evidence type="ECO:0000256" key="1">
    <source>
        <dbReference type="ARBA" id="ARBA00004651"/>
    </source>
</evidence>
<evidence type="ECO:0000313" key="9">
    <source>
        <dbReference type="EMBL" id="MBB4648716.1"/>
    </source>
</evidence>
<evidence type="ECO:0000313" key="10">
    <source>
        <dbReference type="Proteomes" id="UP000539538"/>
    </source>
</evidence>
<evidence type="ECO:0000256" key="6">
    <source>
        <dbReference type="ARBA" id="ARBA00022989"/>
    </source>
</evidence>
<comment type="caution">
    <text evidence="9">The sequence shown here is derived from an EMBL/GenBank/DDBJ whole genome shotgun (WGS) entry which is preliminary data.</text>
</comment>
<reference evidence="9 10" key="1">
    <citation type="submission" date="2020-08" db="EMBL/GenBank/DDBJ databases">
        <title>Genomic Encyclopedia of Type Strains, Phase IV (KMG-IV): sequencing the most valuable type-strain genomes for metagenomic binning, comparative biology and taxonomic classification.</title>
        <authorList>
            <person name="Goeker M."/>
        </authorList>
    </citation>
    <scope>NUCLEOTIDE SEQUENCE [LARGE SCALE GENOMIC DNA]</scope>
    <source>
        <strain evidence="9 10">DSM 7050</strain>
    </source>
</reference>
<sequence length="242" mass="26272">MSDRQTEFWQGARLSVPVVVASAPFAILFGALAVDNGFSVAEATLMSATIFGGASQLVGIELFGQHVAPWLIVLSIFAVNFRHVLYSAAIGPHIAHWPWVQQAIGYFFLTDPQYAEAERIREQGEKVGFAWYMGMALTLYVCWVVESCIGALFGRLIPDPHAIGLDFLLPIYFLGLVMSFRKRPRWLPIVVASAVASMIAYKTVGSPWHVSIGALAGVLFAAAMPVRPGEAATVDETAEVVS</sequence>
<evidence type="ECO:0000256" key="3">
    <source>
        <dbReference type="ARBA" id="ARBA00022448"/>
    </source>
</evidence>
<evidence type="ECO:0000256" key="7">
    <source>
        <dbReference type="ARBA" id="ARBA00023136"/>
    </source>
</evidence>
<evidence type="ECO:0000256" key="2">
    <source>
        <dbReference type="ARBA" id="ARBA00010735"/>
    </source>
</evidence>
<dbReference type="PANTHER" id="PTHR34979">
    <property type="entry name" value="INNER MEMBRANE PROTEIN YGAZ"/>
    <property type="match status" value="1"/>
</dbReference>
<evidence type="ECO:0000256" key="4">
    <source>
        <dbReference type="ARBA" id="ARBA00022475"/>
    </source>
</evidence>
<comment type="similarity">
    <text evidence="2">Belongs to the AzlC family.</text>
</comment>
<comment type="subcellular location">
    <subcellularLocation>
        <location evidence="1">Cell membrane</location>
        <topology evidence="1">Multi-pass membrane protein</topology>
    </subcellularLocation>
</comment>
<keyword evidence="3" id="KW-0813">Transport</keyword>
<feature type="transmembrane region" description="Helical" evidence="8">
    <location>
        <begin position="67"/>
        <end position="85"/>
    </location>
</feature>
<dbReference type="Proteomes" id="UP000539538">
    <property type="component" value="Unassembled WGS sequence"/>
</dbReference>
<proteinExistence type="inferred from homology"/>
<feature type="transmembrane region" description="Helical" evidence="8">
    <location>
        <begin position="208"/>
        <end position="226"/>
    </location>
</feature>
<protein>
    <submittedName>
        <fullName evidence="9">Branched-subunit amino acid permease</fullName>
    </submittedName>
</protein>
<keyword evidence="7 8" id="KW-0472">Membrane</keyword>
<dbReference type="PANTHER" id="PTHR34979:SF1">
    <property type="entry name" value="INNER MEMBRANE PROTEIN YGAZ"/>
    <property type="match status" value="1"/>
</dbReference>